<dbReference type="Proteomes" id="UP000887576">
    <property type="component" value="Unplaced"/>
</dbReference>
<name>A0AC34QVR0_9BILA</name>
<protein>
    <submittedName>
        <fullName evidence="2">Uncharacterized protein</fullName>
    </submittedName>
</protein>
<accession>A0AC34QVR0</accession>
<proteinExistence type="predicted"/>
<sequence>MSKRSASDFQESSDSKKPKCLDNVEEIEEEIIAQSKNSEQLRKNLSEKESEAAFLRKMAADTKQRAEQADSGIVELKEAVAASDKQILKLKSTKNRMLNPVKLSNPLYDYLLLEVLQTCHSMRGERLIKFMMAGKEFLYSVIRFLKQRGCVTLTQKKISIGYCCDLELDFTESSQCILKLVLPIITLLEFEAERIDCQDFIFEQLGKNRQEQELSIYGLKTYIQINSVFTAALQKLHENGTRISFDDCVDHHLPKLPAIKIERLETDNLGRCLEAIDRSLCTVRHLSVDGKQGFRLYHLLRNQAVFPDVEVISFDWAIRKKFKPVFDALEKCFPNLKEVRIFCCKNFDYDGDSSDEDDEEVYGGNYDEVGDMESIWNKMKQDVEDASPQEIMMSIELRNMSEKYKGFVECLHGEKIDECTHRWTSQKNNLKTIELWHHRL</sequence>
<reference evidence="2" key="1">
    <citation type="submission" date="2022-11" db="UniProtKB">
        <authorList>
            <consortium name="WormBaseParasite"/>
        </authorList>
    </citation>
    <scope>IDENTIFICATION</scope>
</reference>
<dbReference type="WBParaSite" id="JU765_v2.g19758.t1">
    <property type="protein sequence ID" value="JU765_v2.g19758.t1"/>
    <property type="gene ID" value="JU765_v2.g19758"/>
</dbReference>
<organism evidence="1 2">
    <name type="scientific">Panagrolaimus sp. JU765</name>
    <dbReference type="NCBI Taxonomy" id="591449"/>
    <lineage>
        <taxon>Eukaryota</taxon>
        <taxon>Metazoa</taxon>
        <taxon>Ecdysozoa</taxon>
        <taxon>Nematoda</taxon>
        <taxon>Chromadorea</taxon>
        <taxon>Rhabditida</taxon>
        <taxon>Tylenchina</taxon>
        <taxon>Panagrolaimomorpha</taxon>
        <taxon>Panagrolaimoidea</taxon>
        <taxon>Panagrolaimidae</taxon>
        <taxon>Panagrolaimus</taxon>
    </lineage>
</organism>
<evidence type="ECO:0000313" key="2">
    <source>
        <dbReference type="WBParaSite" id="JU765_v2.g19758.t1"/>
    </source>
</evidence>
<evidence type="ECO:0000313" key="1">
    <source>
        <dbReference type="Proteomes" id="UP000887576"/>
    </source>
</evidence>